<feature type="transmembrane region" description="Helical" evidence="2">
    <location>
        <begin position="6"/>
        <end position="27"/>
    </location>
</feature>
<gene>
    <name evidence="3" type="ORF">Ciccas_004525</name>
</gene>
<sequence>MAIVVMTLLGLFLITIIIFSTFSCHWLEKRRRLRKRREQRALLKQKRLAIALDRHSTHDLDDHRTQNGHAPLMSNSNSTPKSGSSVLDDQVNGSAGSSVGRQRRENLAPHHRLLSTDKKHLSNSTLNLDLDLDSASTTSMAQDFLTFLKRIFTPRRWSSNKECKDKVWETKQQNHSILNASNHMLYASHPIATHHNVYLNESLLESQRQRLLMESLQQAALNTMQRPDPHITSVSISPHK</sequence>
<dbReference type="Proteomes" id="UP001626550">
    <property type="component" value="Unassembled WGS sequence"/>
</dbReference>
<organism evidence="3 4">
    <name type="scientific">Cichlidogyrus casuarinus</name>
    <dbReference type="NCBI Taxonomy" id="1844966"/>
    <lineage>
        <taxon>Eukaryota</taxon>
        <taxon>Metazoa</taxon>
        <taxon>Spiralia</taxon>
        <taxon>Lophotrochozoa</taxon>
        <taxon>Platyhelminthes</taxon>
        <taxon>Monogenea</taxon>
        <taxon>Monopisthocotylea</taxon>
        <taxon>Dactylogyridea</taxon>
        <taxon>Ancyrocephalidae</taxon>
        <taxon>Cichlidogyrus</taxon>
    </lineage>
</organism>
<proteinExistence type="predicted"/>
<keyword evidence="4" id="KW-1185">Reference proteome</keyword>
<protein>
    <submittedName>
        <fullName evidence="3">Uncharacterized protein</fullName>
    </submittedName>
</protein>
<accession>A0ABD2QB81</accession>
<feature type="compositionally biased region" description="Low complexity" evidence="1">
    <location>
        <begin position="74"/>
        <end position="85"/>
    </location>
</feature>
<keyword evidence="2" id="KW-0472">Membrane</keyword>
<feature type="compositionally biased region" description="Polar residues" evidence="1">
    <location>
        <begin position="91"/>
        <end position="100"/>
    </location>
</feature>
<comment type="caution">
    <text evidence="3">The sequence shown here is derived from an EMBL/GenBank/DDBJ whole genome shotgun (WGS) entry which is preliminary data.</text>
</comment>
<evidence type="ECO:0000256" key="2">
    <source>
        <dbReference type="SAM" id="Phobius"/>
    </source>
</evidence>
<evidence type="ECO:0000313" key="3">
    <source>
        <dbReference type="EMBL" id="KAL3316816.1"/>
    </source>
</evidence>
<evidence type="ECO:0000256" key="1">
    <source>
        <dbReference type="SAM" id="MobiDB-lite"/>
    </source>
</evidence>
<keyword evidence="2" id="KW-1133">Transmembrane helix</keyword>
<name>A0ABD2QB81_9PLAT</name>
<reference evidence="3 4" key="1">
    <citation type="submission" date="2024-11" db="EMBL/GenBank/DDBJ databases">
        <title>Adaptive evolution of stress response genes in parasites aligns with host niche diversity.</title>
        <authorList>
            <person name="Hahn C."/>
            <person name="Resl P."/>
        </authorList>
    </citation>
    <scope>NUCLEOTIDE SEQUENCE [LARGE SCALE GENOMIC DNA]</scope>
    <source>
        <strain evidence="3">EGGRZ-B1_66</strain>
        <tissue evidence="3">Body</tissue>
    </source>
</reference>
<dbReference type="EMBL" id="JBJKFK010000477">
    <property type="protein sequence ID" value="KAL3316816.1"/>
    <property type="molecule type" value="Genomic_DNA"/>
</dbReference>
<feature type="region of interest" description="Disordered" evidence="1">
    <location>
        <begin position="58"/>
        <end position="106"/>
    </location>
</feature>
<evidence type="ECO:0000313" key="4">
    <source>
        <dbReference type="Proteomes" id="UP001626550"/>
    </source>
</evidence>
<keyword evidence="2" id="KW-0812">Transmembrane</keyword>
<dbReference type="AlphaFoldDB" id="A0ABD2QB81"/>